<feature type="region of interest" description="Disordered" evidence="1">
    <location>
        <begin position="1"/>
        <end position="23"/>
    </location>
</feature>
<dbReference type="AlphaFoldDB" id="A0AAJ1VIL0"/>
<proteinExistence type="predicted"/>
<feature type="compositionally biased region" description="Basic and acidic residues" evidence="1">
    <location>
        <begin position="1"/>
        <end position="15"/>
    </location>
</feature>
<gene>
    <name evidence="2" type="ORF">QWY81_17740</name>
</gene>
<reference evidence="2 3" key="1">
    <citation type="journal article" date="2014" name="Int. J. Syst. Evol. Microbiol.">
        <title>Complete genome sequence of Corynebacterium casei LMG S-19264T (=DSM 44701T), isolated from a smear-ripened cheese.</title>
        <authorList>
            <consortium name="US DOE Joint Genome Institute (JGI-PGF)"/>
            <person name="Walter F."/>
            <person name="Albersmeier A."/>
            <person name="Kalinowski J."/>
            <person name="Ruckert C."/>
        </authorList>
    </citation>
    <scope>NUCLEOTIDE SEQUENCE [LARGE SCALE GENOMIC DNA]</scope>
    <source>
        <strain evidence="2 3">CECT 8670</strain>
    </source>
</reference>
<accession>A0AAJ1VIL0</accession>
<dbReference type="RefSeq" id="WP_261972794.1">
    <property type="nucleotide sequence ID" value="NZ_CP103460.1"/>
</dbReference>
<protein>
    <submittedName>
        <fullName evidence="2">Uncharacterized protein</fullName>
    </submittedName>
</protein>
<sequence length="62" mass="6961">MGKEKHAVPTKENRDYLYSNSADHKSAAHAALARAKALEQARLNDNNSLLKKKKPKAINKIY</sequence>
<organism evidence="2 3">
    <name type="scientific">Polaribacter sejongensis</name>
    <dbReference type="NCBI Taxonomy" id="985043"/>
    <lineage>
        <taxon>Bacteria</taxon>
        <taxon>Pseudomonadati</taxon>
        <taxon>Bacteroidota</taxon>
        <taxon>Flavobacteriia</taxon>
        <taxon>Flavobacteriales</taxon>
        <taxon>Flavobacteriaceae</taxon>
    </lineage>
</organism>
<comment type="caution">
    <text evidence="2">The sequence shown here is derived from an EMBL/GenBank/DDBJ whole genome shotgun (WGS) entry which is preliminary data.</text>
</comment>
<dbReference type="Proteomes" id="UP001228636">
    <property type="component" value="Unassembled WGS sequence"/>
</dbReference>
<evidence type="ECO:0000313" key="2">
    <source>
        <dbReference type="EMBL" id="MDN3621314.1"/>
    </source>
</evidence>
<name>A0AAJ1VIL0_9FLAO</name>
<evidence type="ECO:0000256" key="1">
    <source>
        <dbReference type="SAM" id="MobiDB-lite"/>
    </source>
</evidence>
<dbReference type="EMBL" id="JAUFQH010000022">
    <property type="protein sequence ID" value="MDN3621314.1"/>
    <property type="molecule type" value="Genomic_DNA"/>
</dbReference>
<evidence type="ECO:0000313" key="3">
    <source>
        <dbReference type="Proteomes" id="UP001228636"/>
    </source>
</evidence>